<protein>
    <submittedName>
        <fullName evidence="5">Phosphonate-transporting ATPase</fullName>
    </submittedName>
</protein>
<dbReference type="InterPro" id="IPR027417">
    <property type="entry name" value="P-loop_NTPase"/>
</dbReference>
<dbReference type="Proteomes" id="UP000030185">
    <property type="component" value="Unassembled WGS sequence"/>
</dbReference>
<keyword evidence="2" id="KW-0547">Nucleotide-binding</keyword>
<accession>A0A098LFE7</accession>
<dbReference type="EMBL" id="BBLT01000004">
    <property type="protein sequence ID" value="GAL85189.1"/>
    <property type="molecule type" value="Genomic_DNA"/>
</dbReference>
<keyword evidence="6" id="KW-1185">Reference proteome</keyword>
<evidence type="ECO:0000259" key="4">
    <source>
        <dbReference type="PROSITE" id="PS50893"/>
    </source>
</evidence>
<feature type="domain" description="ABC transporter" evidence="4">
    <location>
        <begin position="6"/>
        <end position="243"/>
    </location>
</feature>
<dbReference type="PROSITE" id="PS50893">
    <property type="entry name" value="ABC_TRANSPORTER_2"/>
    <property type="match status" value="1"/>
</dbReference>
<name>A0A098LFE7_9BACT</name>
<dbReference type="GO" id="GO:0005524">
    <property type="term" value="F:ATP binding"/>
    <property type="evidence" value="ECO:0007669"/>
    <property type="project" value="UniProtKB-KW"/>
</dbReference>
<dbReference type="InterPro" id="IPR017871">
    <property type="entry name" value="ABC_transporter-like_CS"/>
</dbReference>
<dbReference type="Pfam" id="PF00005">
    <property type="entry name" value="ABC_tran"/>
    <property type="match status" value="1"/>
</dbReference>
<comment type="caution">
    <text evidence="5">The sequence shown here is derived from an EMBL/GenBank/DDBJ whole genome shotgun (WGS) entry which is preliminary data.</text>
</comment>
<gene>
    <name evidence="5" type="ORF">MYP_2418</name>
</gene>
<dbReference type="Gene3D" id="3.40.50.300">
    <property type="entry name" value="P-loop containing nucleotide triphosphate hydrolases"/>
    <property type="match status" value="1"/>
</dbReference>
<evidence type="ECO:0000256" key="1">
    <source>
        <dbReference type="ARBA" id="ARBA00022448"/>
    </source>
</evidence>
<dbReference type="eggNOG" id="COG1127">
    <property type="taxonomic scope" value="Bacteria"/>
</dbReference>
<dbReference type="GO" id="GO:0016887">
    <property type="term" value="F:ATP hydrolysis activity"/>
    <property type="evidence" value="ECO:0007669"/>
    <property type="project" value="InterPro"/>
</dbReference>
<dbReference type="InterPro" id="IPR003593">
    <property type="entry name" value="AAA+_ATPase"/>
</dbReference>
<dbReference type="OrthoDB" id="9782239at2"/>
<dbReference type="STRING" id="153721.MYP_2418"/>
<dbReference type="SMART" id="SM00382">
    <property type="entry name" value="AAA"/>
    <property type="match status" value="1"/>
</dbReference>
<organism evidence="5 6">
    <name type="scientific">Sporocytophaga myxococcoides</name>
    <dbReference type="NCBI Taxonomy" id="153721"/>
    <lineage>
        <taxon>Bacteria</taxon>
        <taxon>Pseudomonadati</taxon>
        <taxon>Bacteroidota</taxon>
        <taxon>Cytophagia</taxon>
        <taxon>Cytophagales</taxon>
        <taxon>Cytophagaceae</taxon>
        <taxon>Sporocytophaga</taxon>
    </lineage>
</organism>
<evidence type="ECO:0000313" key="5">
    <source>
        <dbReference type="EMBL" id="GAL85189.1"/>
    </source>
</evidence>
<evidence type="ECO:0000256" key="3">
    <source>
        <dbReference type="ARBA" id="ARBA00022840"/>
    </source>
</evidence>
<sequence>MKEDVIVVKDLFKSFNGKKVLEGININLKKEENLCIIGKSGSGKSVLLRSIIGLIEPDSGSISVFGKNLDDLNEDEIISLRKKVGYLFQEGALYDSMNVEENLAFPLKRQPHPKSHKEIKATVQLALKRVGLLSSINKMPQELSGGMKKRIALARTLILEPEVILYDEPTTGLDPVTSKEIIELILEMRATYGISAIIVTHDMYCARLTADRILLLNNGKMDIEGSFDELKRSDKGWVRAFFE</sequence>
<dbReference type="PANTHER" id="PTHR43023">
    <property type="entry name" value="PROTEIN TRIGALACTOSYLDIACYLGLYCEROL 3, CHLOROPLASTIC"/>
    <property type="match status" value="1"/>
</dbReference>
<dbReference type="SUPFAM" id="SSF52540">
    <property type="entry name" value="P-loop containing nucleoside triphosphate hydrolases"/>
    <property type="match status" value="1"/>
</dbReference>
<dbReference type="PROSITE" id="PS00211">
    <property type="entry name" value="ABC_TRANSPORTER_1"/>
    <property type="match status" value="1"/>
</dbReference>
<dbReference type="RefSeq" id="WP_045463352.1">
    <property type="nucleotide sequence ID" value="NZ_BBLT01000004.1"/>
</dbReference>
<dbReference type="InterPro" id="IPR003439">
    <property type="entry name" value="ABC_transporter-like_ATP-bd"/>
</dbReference>
<dbReference type="AlphaFoldDB" id="A0A098LFE7"/>
<keyword evidence="3" id="KW-0067">ATP-binding</keyword>
<evidence type="ECO:0000313" key="6">
    <source>
        <dbReference type="Proteomes" id="UP000030185"/>
    </source>
</evidence>
<keyword evidence="1" id="KW-0813">Transport</keyword>
<dbReference type="PANTHER" id="PTHR43023:SF3">
    <property type="entry name" value="PROTEIN TRIGALACTOSYLDIACYLGLYCEROL 3, CHLOROPLASTIC"/>
    <property type="match status" value="1"/>
</dbReference>
<proteinExistence type="predicted"/>
<reference evidence="5 6" key="1">
    <citation type="submission" date="2014-09" db="EMBL/GenBank/DDBJ databases">
        <title>Sporocytophaga myxococcoides PG-01 genome sequencing.</title>
        <authorList>
            <person name="Liu L."/>
            <person name="Gao P.J."/>
            <person name="Chen G.J."/>
            <person name="Wang L.S."/>
        </authorList>
    </citation>
    <scope>NUCLEOTIDE SEQUENCE [LARGE SCALE GENOMIC DNA]</scope>
    <source>
        <strain evidence="5 6">PG-01</strain>
    </source>
</reference>
<evidence type="ECO:0000256" key="2">
    <source>
        <dbReference type="ARBA" id="ARBA00022741"/>
    </source>
</evidence>